<dbReference type="Proteomes" id="UP000468735">
    <property type="component" value="Unassembled WGS sequence"/>
</dbReference>
<dbReference type="EMBL" id="WBMT01000031">
    <property type="protein sequence ID" value="KAB2340163.1"/>
    <property type="molecule type" value="Genomic_DNA"/>
</dbReference>
<dbReference type="RefSeq" id="WP_151570013.1">
    <property type="nucleotide sequence ID" value="NZ_WBMT01000031.1"/>
</dbReference>
<feature type="signal peptide" evidence="1">
    <location>
        <begin position="1"/>
        <end position="36"/>
    </location>
</feature>
<comment type="caution">
    <text evidence="2">The sequence shown here is derived from an EMBL/GenBank/DDBJ whole genome shotgun (WGS) entry which is preliminary data.</text>
</comment>
<evidence type="ECO:0000256" key="1">
    <source>
        <dbReference type="SAM" id="SignalP"/>
    </source>
</evidence>
<organism evidence="2 3">
    <name type="scientific">Actinomadura rudentiformis</name>
    <dbReference type="NCBI Taxonomy" id="359158"/>
    <lineage>
        <taxon>Bacteria</taxon>
        <taxon>Bacillati</taxon>
        <taxon>Actinomycetota</taxon>
        <taxon>Actinomycetes</taxon>
        <taxon>Streptosporangiales</taxon>
        <taxon>Thermomonosporaceae</taxon>
        <taxon>Actinomadura</taxon>
    </lineage>
</organism>
<dbReference type="AlphaFoldDB" id="A0A6H9YHM8"/>
<keyword evidence="1" id="KW-0732">Signal</keyword>
<dbReference type="OrthoDB" id="3536544at2"/>
<proteinExistence type="predicted"/>
<sequence length="163" mass="17813">MTRLSSRTIRRISTAVTVPALAAGAMVALTAAPAHATIKCGPTKEQTSPVVGHVLLKACIETDGYLRRAYIQMDYARTYGGTDWDKFIVHPRLERNDADKAKASCNWTSDMNRYTTLKKYCFTPWTNSNAMGGWTGDGSYTFNFNLDGLGDKHGSLGGSPKVN</sequence>
<accession>A0A6H9YHM8</accession>
<name>A0A6H9YHM8_9ACTN</name>
<protein>
    <recommendedName>
        <fullName evidence="4">Secreted protein</fullName>
    </recommendedName>
</protein>
<reference evidence="2 3" key="1">
    <citation type="submission" date="2019-09" db="EMBL/GenBank/DDBJ databases">
        <title>Actinomadura physcomitrii sp. nov., a novel actinomycete isolated from moss [Physcomitrium sphaericum (Ludw) Fuernr].</title>
        <authorList>
            <person name="Zhuang X."/>
            <person name="Liu C."/>
        </authorList>
    </citation>
    <scope>NUCLEOTIDE SEQUENCE [LARGE SCALE GENOMIC DNA]</scope>
    <source>
        <strain evidence="2 3">HMC1</strain>
    </source>
</reference>
<gene>
    <name evidence="2" type="ORF">F8566_45700</name>
</gene>
<keyword evidence="3" id="KW-1185">Reference proteome</keyword>
<evidence type="ECO:0000313" key="3">
    <source>
        <dbReference type="Proteomes" id="UP000468735"/>
    </source>
</evidence>
<evidence type="ECO:0000313" key="2">
    <source>
        <dbReference type="EMBL" id="KAB2340163.1"/>
    </source>
</evidence>
<evidence type="ECO:0008006" key="4">
    <source>
        <dbReference type="Google" id="ProtNLM"/>
    </source>
</evidence>
<feature type="chain" id="PRO_5039694108" description="Secreted protein" evidence="1">
    <location>
        <begin position="37"/>
        <end position="163"/>
    </location>
</feature>